<evidence type="ECO:0000259" key="8">
    <source>
        <dbReference type="PROSITE" id="PS50122"/>
    </source>
</evidence>
<feature type="domain" description="CheB-type methylesterase" evidence="8">
    <location>
        <begin position="167"/>
        <end position="357"/>
    </location>
</feature>
<proteinExistence type="predicted"/>
<dbReference type="InterPro" id="IPR035909">
    <property type="entry name" value="CheB_C"/>
</dbReference>
<gene>
    <name evidence="9" type="ORF">GOB84_13510</name>
</gene>
<dbReference type="Pfam" id="PF01339">
    <property type="entry name" value="CheB_methylest"/>
    <property type="match status" value="1"/>
</dbReference>
<comment type="caution">
    <text evidence="9">The sequence shown here is derived from an EMBL/GenBank/DDBJ whole genome shotgun (WGS) entry which is preliminary data.</text>
</comment>
<dbReference type="InterPro" id="IPR011006">
    <property type="entry name" value="CheY-like_superfamily"/>
</dbReference>
<reference evidence="9 10" key="1">
    <citation type="journal article" date="2020" name="Int. J. Syst. Evol. Microbiol.">
        <title>Novel acetic acid bacteria from cider fermentations: Acetobacter conturbans sp. nov. and Acetobacter fallax sp. nov.</title>
        <authorList>
            <person name="Sombolestani A.S."/>
            <person name="Cleenwerck I."/>
            <person name="Cnockaert M."/>
            <person name="Borremans W."/>
            <person name="Wieme A.D."/>
            <person name="De Vuyst L."/>
            <person name="Vandamme P."/>
        </authorList>
    </citation>
    <scope>NUCLEOTIDE SEQUENCE [LARGE SCALE GENOMIC DNA]</scope>
    <source>
        <strain evidence="9 10">LMG 1637</strain>
    </source>
</reference>
<dbReference type="RefSeq" id="WP_173578069.1">
    <property type="nucleotide sequence ID" value="NZ_WOSW01000031.1"/>
</dbReference>
<keyword evidence="10" id="KW-1185">Reference proteome</keyword>
<dbReference type="EC" id="3.1.1.61" evidence="4"/>
<sequence length="368" mass="37215">MSDRIFSLDAALSRRQPALPEGVSAVRILLVDDDPAVRKTLVDGINAIAGASICGEASDSEDAFDLLVRARPDLIVMRADLPGMSGLQVTRSVMVRQPTPIIVTADLATPDPEIAFESLRSGALALIPRPASAAAGRDLAARIVACARLAGASASNLVEIPDAPGVPVAPRLITLVAGDGALGPAMRLFDDLPRLTAPLLLATSIDSAFFPAFVSWLSDLIPQGAIAAIQSNGGPLSSGPVHVLPAGTIATITPEAGVSVITGLSGPGNISTFDLLLTTMAETLGAASAAVLFGHIGTGGASGLLALQKTGSRTLAEFPAACPFAQAPGLARRIGAAEFCGSASELAAYLRDLVTPPDTSPPAAGPMS</sequence>
<dbReference type="PROSITE" id="PS50110">
    <property type="entry name" value="RESPONSE_REGULATORY"/>
    <property type="match status" value="1"/>
</dbReference>
<name>A0ABX0KBL8_9PROT</name>
<evidence type="ECO:0000256" key="3">
    <source>
        <dbReference type="ARBA" id="ARBA00022801"/>
    </source>
</evidence>
<comment type="catalytic activity">
    <reaction evidence="5">
        <text>[protein]-L-glutamate 5-O-methyl ester + H2O = L-glutamyl-[protein] + methanol + H(+)</text>
        <dbReference type="Rhea" id="RHEA:23236"/>
        <dbReference type="Rhea" id="RHEA-COMP:10208"/>
        <dbReference type="Rhea" id="RHEA-COMP:10311"/>
        <dbReference type="ChEBI" id="CHEBI:15377"/>
        <dbReference type="ChEBI" id="CHEBI:15378"/>
        <dbReference type="ChEBI" id="CHEBI:17790"/>
        <dbReference type="ChEBI" id="CHEBI:29973"/>
        <dbReference type="ChEBI" id="CHEBI:82795"/>
        <dbReference type="EC" id="3.1.1.61"/>
    </reaction>
</comment>
<dbReference type="InterPro" id="IPR001789">
    <property type="entry name" value="Sig_transdc_resp-reg_receiver"/>
</dbReference>
<dbReference type="Gene3D" id="3.40.50.2300">
    <property type="match status" value="1"/>
</dbReference>
<dbReference type="Proteomes" id="UP000615326">
    <property type="component" value="Unassembled WGS sequence"/>
</dbReference>
<dbReference type="EMBL" id="WOSW01000031">
    <property type="protein sequence ID" value="NHO33556.1"/>
    <property type="molecule type" value="Genomic_DNA"/>
</dbReference>
<evidence type="ECO:0000259" key="7">
    <source>
        <dbReference type="PROSITE" id="PS50110"/>
    </source>
</evidence>
<comment type="caution">
    <text evidence="6">Lacks conserved residue(s) required for the propagation of feature annotation.</text>
</comment>
<evidence type="ECO:0000313" key="10">
    <source>
        <dbReference type="Proteomes" id="UP000615326"/>
    </source>
</evidence>
<dbReference type="PROSITE" id="PS50122">
    <property type="entry name" value="CHEB"/>
    <property type="match status" value="1"/>
</dbReference>
<dbReference type="SUPFAM" id="SSF52172">
    <property type="entry name" value="CheY-like"/>
    <property type="match status" value="1"/>
</dbReference>
<keyword evidence="1" id="KW-0963">Cytoplasm</keyword>
<dbReference type="Pfam" id="PF00072">
    <property type="entry name" value="Response_reg"/>
    <property type="match status" value="1"/>
</dbReference>
<evidence type="ECO:0000256" key="1">
    <source>
        <dbReference type="ARBA" id="ARBA00022490"/>
    </source>
</evidence>
<feature type="domain" description="Response regulatory" evidence="7">
    <location>
        <begin position="27"/>
        <end position="144"/>
    </location>
</feature>
<accession>A0ABX0KBL8</accession>
<dbReference type="SUPFAM" id="SSF52738">
    <property type="entry name" value="Methylesterase CheB, C-terminal domain"/>
    <property type="match status" value="1"/>
</dbReference>
<keyword evidence="3" id="KW-0378">Hydrolase</keyword>
<dbReference type="PANTHER" id="PTHR42872:SF6">
    <property type="entry name" value="PROTEIN-GLUTAMATE METHYLESTERASE_PROTEIN-GLUTAMINE GLUTAMINASE"/>
    <property type="match status" value="1"/>
</dbReference>
<dbReference type="InterPro" id="IPR000673">
    <property type="entry name" value="Sig_transdc_resp-reg_Me-estase"/>
</dbReference>
<evidence type="ECO:0000313" key="9">
    <source>
        <dbReference type="EMBL" id="NHO33556.1"/>
    </source>
</evidence>
<protein>
    <recommendedName>
        <fullName evidence="4">protein-glutamate methylesterase</fullName>
        <ecNumber evidence="4">3.1.1.61</ecNumber>
    </recommendedName>
</protein>
<dbReference type="PANTHER" id="PTHR42872">
    <property type="entry name" value="PROTEIN-GLUTAMATE METHYLESTERASE/PROTEIN-GLUTAMINE GLUTAMINASE"/>
    <property type="match status" value="1"/>
</dbReference>
<dbReference type="Gene3D" id="3.40.50.180">
    <property type="entry name" value="Methylesterase CheB, C-terminal domain"/>
    <property type="match status" value="1"/>
</dbReference>
<evidence type="ECO:0000256" key="4">
    <source>
        <dbReference type="ARBA" id="ARBA00039140"/>
    </source>
</evidence>
<organism evidence="9 10">
    <name type="scientific">Acetobacter fallax</name>
    <dbReference type="NCBI Taxonomy" id="1737473"/>
    <lineage>
        <taxon>Bacteria</taxon>
        <taxon>Pseudomonadati</taxon>
        <taxon>Pseudomonadota</taxon>
        <taxon>Alphaproteobacteria</taxon>
        <taxon>Acetobacterales</taxon>
        <taxon>Acetobacteraceae</taxon>
        <taxon>Acetobacter</taxon>
    </lineage>
</organism>
<evidence type="ECO:0000256" key="6">
    <source>
        <dbReference type="PROSITE-ProRule" id="PRU00169"/>
    </source>
</evidence>
<dbReference type="SMART" id="SM00448">
    <property type="entry name" value="REC"/>
    <property type="match status" value="1"/>
</dbReference>
<keyword evidence="2" id="KW-0145">Chemotaxis</keyword>
<evidence type="ECO:0000256" key="5">
    <source>
        <dbReference type="ARBA" id="ARBA00048267"/>
    </source>
</evidence>
<evidence type="ECO:0000256" key="2">
    <source>
        <dbReference type="ARBA" id="ARBA00022500"/>
    </source>
</evidence>